<sequence length="71" mass="8113">MSWDFQGIKSPMLLEKVLARLEALGDSADDTQASNHHTQKIAELVLVYDENLEFVDEDWLLHLDSPMLEIS</sequence>
<dbReference type="Proteomes" id="UP000222310">
    <property type="component" value="Unassembled WGS sequence"/>
</dbReference>
<protein>
    <submittedName>
        <fullName evidence="1">Uncharacterized protein</fullName>
    </submittedName>
</protein>
<gene>
    <name evidence="1" type="ORF">VF08_19085</name>
</gene>
<name>A0A9Q6EKA8_NOSLI</name>
<evidence type="ECO:0000313" key="1">
    <source>
        <dbReference type="EMBL" id="PHK02361.1"/>
    </source>
</evidence>
<organism evidence="1 2">
    <name type="scientific">Nostoc linckia z8</name>
    <dbReference type="NCBI Taxonomy" id="1628746"/>
    <lineage>
        <taxon>Bacteria</taxon>
        <taxon>Bacillati</taxon>
        <taxon>Cyanobacteriota</taxon>
        <taxon>Cyanophyceae</taxon>
        <taxon>Nostocales</taxon>
        <taxon>Nostocaceae</taxon>
        <taxon>Nostoc</taxon>
    </lineage>
</organism>
<dbReference type="EMBL" id="LAHD01000055">
    <property type="protein sequence ID" value="PHK02361.1"/>
    <property type="molecule type" value="Genomic_DNA"/>
</dbReference>
<dbReference type="AlphaFoldDB" id="A0A9Q6EKA8"/>
<reference evidence="1 2" key="1">
    <citation type="submission" date="2015-02" db="EMBL/GenBank/DDBJ databases">
        <title>Nostoc linckia genome annotation.</title>
        <authorList>
            <person name="Zhou Z."/>
        </authorList>
    </citation>
    <scope>NUCLEOTIDE SEQUENCE [LARGE SCALE GENOMIC DNA]</scope>
    <source>
        <strain evidence="2">z8</strain>
    </source>
</reference>
<proteinExistence type="predicted"/>
<comment type="caution">
    <text evidence="1">The sequence shown here is derived from an EMBL/GenBank/DDBJ whole genome shotgun (WGS) entry which is preliminary data.</text>
</comment>
<evidence type="ECO:0000313" key="2">
    <source>
        <dbReference type="Proteomes" id="UP000222310"/>
    </source>
</evidence>
<accession>A0A9Q6EKA8</accession>